<dbReference type="Gene3D" id="3.40.710.10">
    <property type="entry name" value="DD-peptidase/beta-lactamase superfamily"/>
    <property type="match status" value="1"/>
</dbReference>
<feature type="domain" description="Beta-lactamase-related" evidence="2">
    <location>
        <begin position="32"/>
        <end position="371"/>
    </location>
</feature>
<organism evidence="4 5">
    <name type="scientific">Koribacter versatilis (strain Ellin345)</name>
    <dbReference type="NCBI Taxonomy" id="204669"/>
    <lineage>
        <taxon>Bacteria</taxon>
        <taxon>Pseudomonadati</taxon>
        <taxon>Acidobacteriota</taxon>
        <taxon>Terriglobia</taxon>
        <taxon>Terriglobales</taxon>
        <taxon>Candidatus Korobacteraceae</taxon>
        <taxon>Candidatus Korobacter</taxon>
    </lineage>
</organism>
<dbReference type="STRING" id="204669.Acid345_3247"/>
<feature type="signal peptide" evidence="1">
    <location>
        <begin position="1"/>
        <end position="19"/>
    </location>
</feature>
<dbReference type="RefSeq" id="WP_011524047.1">
    <property type="nucleotide sequence ID" value="NC_008009.1"/>
</dbReference>
<dbReference type="InterPro" id="IPR001466">
    <property type="entry name" value="Beta-lactam-related"/>
</dbReference>
<dbReference type="PANTHER" id="PTHR46825">
    <property type="entry name" value="D-ALANYL-D-ALANINE-CARBOXYPEPTIDASE/ENDOPEPTIDASE AMPH"/>
    <property type="match status" value="1"/>
</dbReference>
<dbReference type="Gene3D" id="2.40.128.600">
    <property type="match status" value="1"/>
</dbReference>
<reference evidence="4 5" key="1">
    <citation type="journal article" date="2009" name="Appl. Environ. Microbiol.">
        <title>Three genomes from the phylum Acidobacteria provide insight into the lifestyles of these microorganisms in soils.</title>
        <authorList>
            <person name="Ward N.L."/>
            <person name="Challacombe J.F."/>
            <person name="Janssen P.H."/>
            <person name="Henrissat B."/>
            <person name="Coutinho P.M."/>
            <person name="Wu M."/>
            <person name="Xie G."/>
            <person name="Haft D.H."/>
            <person name="Sait M."/>
            <person name="Badger J."/>
            <person name="Barabote R.D."/>
            <person name="Bradley B."/>
            <person name="Brettin T.S."/>
            <person name="Brinkac L.M."/>
            <person name="Bruce D."/>
            <person name="Creasy T."/>
            <person name="Daugherty S.C."/>
            <person name="Davidsen T.M."/>
            <person name="DeBoy R.T."/>
            <person name="Detter J.C."/>
            <person name="Dodson R.J."/>
            <person name="Durkin A.S."/>
            <person name="Ganapathy A."/>
            <person name="Gwinn-Giglio M."/>
            <person name="Han C.S."/>
            <person name="Khouri H."/>
            <person name="Kiss H."/>
            <person name="Kothari S.P."/>
            <person name="Madupu R."/>
            <person name="Nelson K.E."/>
            <person name="Nelson W.C."/>
            <person name="Paulsen I."/>
            <person name="Penn K."/>
            <person name="Ren Q."/>
            <person name="Rosovitz M.J."/>
            <person name="Selengut J.D."/>
            <person name="Shrivastava S."/>
            <person name="Sullivan S.A."/>
            <person name="Tapia R."/>
            <person name="Thompson L.S."/>
            <person name="Watkins K.L."/>
            <person name="Yang Q."/>
            <person name="Yu C."/>
            <person name="Zafar N."/>
            <person name="Zhou L."/>
            <person name="Kuske C.R."/>
        </authorList>
    </citation>
    <scope>NUCLEOTIDE SEQUENCE [LARGE SCALE GENOMIC DNA]</scope>
    <source>
        <strain evidence="4 5">Ellin345</strain>
    </source>
</reference>
<protein>
    <submittedName>
        <fullName evidence="4">Beta-lactamase</fullName>
    </submittedName>
</protein>
<accession>Q1ILK2</accession>
<evidence type="ECO:0000313" key="4">
    <source>
        <dbReference type="EMBL" id="ABF42248.1"/>
    </source>
</evidence>
<dbReference type="HOGENOM" id="CLU_020027_14_3_0"/>
<keyword evidence="5" id="KW-1185">Reference proteome</keyword>
<keyword evidence="1" id="KW-0732">Signal</keyword>
<evidence type="ECO:0000256" key="1">
    <source>
        <dbReference type="SAM" id="SignalP"/>
    </source>
</evidence>
<sequence length="513" mass="56580">MRCFRTLAFILLLSSAALAQLTPSDLDAYVERARKVFDTPGIAVAIVKDGRLVFAKGYGVKKLGDPAPVTENTLFGIGSNTKAFSAATIATLVDEGKLSWDDKVSEKLPGFAMYDPYASHEMTVRDLLCHRSGLGLGEGDMLLWPRTTYTRAEIVQRIRYMKPAYSFRSKYAYSNLMFITAGELTAAVTGKSWEESVRERIFQPLGMNSSNFSNADLKPGADFAWPHSRNESKMTVDAMENKDTISSAGAINSSVSDLAKWMMAQLNQGKLPNGDKRLFSEKQWQEMWSPQTIVPTENSTGPLAALNTDFSAYGLGWGLREYHGHKLVGHSGGLMGFLTRVLMVPDQNLGVVVLTNTDTSDGPMNAIAYHIVDSYLGITGNDWIAAWKSADEKSQHDADETMKKAATERVASSGPSLPLAKYAGAYRDAWYGPATIAMKDGKLTFTLDRSQNATGELTPWQHDTFKLHWALEDAYVTFALNPDGTIHHFTMLPVSPLADFSYDYQDLYFTPGK</sequence>
<feature type="domain" description="Peptidase S12 Pab87-related C-terminal" evidence="3">
    <location>
        <begin position="409"/>
        <end position="510"/>
    </location>
</feature>
<dbReference type="InterPro" id="IPR021860">
    <property type="entry name" value="Peptidase_S12_Pab87-rel_C"/>
</dbReference>
<dbReference type="SUPFAM" id="SSF56601">
    <property type="entry name" value="beta-lactamase/transpeptidase-like"/>
    <property type="match status" value="1"/>
</dbReference>
<dbReference type="AlphaFoldDB" id="Q1ILK2"/>
<dbReference type="InterPro" id="IPR012338">
    <property type="entry name" value="Beta-lactam/transpept-like"/>
</dbReference>
<dbReference type="PANTHER" id="PTHR46825:SF15">
    <property type="entry name" value="BETA-LACTAMASE-RELATED DOMAIN-CONTAINING PROTEIN"/>
    <property type="match status" value="1"/>
</dbReference>
<name>Q1ILK2_KORVE</name>
<evidence type="ECO:0000259" key="2">
    <source>
        <dbReference type="Pfam" id="PF00144"/>
    </source>
</evidence>
<dbReference type="InterPro" id="IPR050491">
    <property type="entry name" value="AmpC-like"/>
</dbReference>
<feature type="chain" id="PRO_5004191678" evidence="1">
    <location>
        <begin position="20"/>
        <end position="513"/>
    </location>
</feature>
<dbReference type="Proteomes" id="UP000002432">
    <property type="component" value="Chromosome"/>
</dbReference>
<dbReference type="KEGG" id="aba:Acid345_3247"/>
<gene>
    <name evidence="4" type="ordered locus">Acid345_3247</name>
</gene>
<evidence type="ECO:0000313" key="5">
    <source>
        <dbReference type="Proteomes" id="UP000002432"/>
    </source>
</evidence>
<proteinExistence type="predicted"/>
<dbReference type="EMBL" id="CP000360">
    <property type="protein sequence ID" value="ABF42248.1"/>
    <property type="molecule type" value="Genomic_DNA"/>
</dbReference>
<dbReference type="eggNOG" id="COG1680">
    <property type="taxonomic scope" value="Bacteria"/>
</dbReference>
<dbReference type="OrthoDB" id="846150at2"/>
<dbReference type="EnsemblBacteria" id="ABF42248">
    <property type="protein sequence ID" value="ABF42248"/>
    <property type="gene ID" value="Acid345_3247"/>
</dbReference>
<dbReference type="Pfam" id="PF00144">
    <property type="entry name" value="Beta-lactamase"/>
    <property type="match status" value="1"/>
</dbReference>
<dbReference type="Pfam" id="PF11954">
    <property type="entry name" value="DUF3471"/>
    <property type="match status" value="1"/>
</dbReference>
<evidence type="ECO:0000259" key="3">
    <source>
        <dbReference type="Pfam" id="PF11954"/>
    </source>
</evidence>